<dbReference type="InterPro" id="IPR035919">
    <property type="entry name" value="EAL_sf"/>
</dbReference>
<evidence type="ECO:0000313" key="3">
    <source>
        <dbReference type="Proteomes" id="UP000467488"/>
    </source>
</evidence>
<gene>
    <name evidence="2" type="ORF">EIMP300_41670</name>
</gene>
<dbReference type="PROSITE" id="PS50883">
    <property type="entry name" value="EAL"/>
    <property type="match status" value="1"/>
</dbReference>
<dbReference type="SUPFAM" id="SSF141868">
    <property type="entry name" value="EAL domain-like"/>
    <property type="match status" value="1"/>
</dbReference>
<dbReference type="PANTHER" id="PTHR44757">
    <property type="entry name" value="DIGUANYLATE CYCLASE DGCP"/>
    <property type="match status" value="1"/>
</dbReference>
<name>A0A8S0FQV1_ECOLX</name>
<dbReference type="InterPro" id="IPR001633">
    <property type="entry name" value="EAL_dom"/>
</dbReference>
<reference evidence="2 3" key="1">
    <citation type="submission" date="2020-01" db="EMBL/GenBank/DDBJ databases">
        <title>Dynamics of blaIMP-6 dissemination in carbapenem resistant Enterobacteriacea isolated from regional surveillance in Osaka, Japan.</title>
        <authorList>
            <person name="Abe R."/>
            <person name="Akeda Y."/>
            <person name="Sugawara Y."/>
            <person name="Yamamoto N."/>
            <person name="Tomono K."/>
            <person name="Takeuchi D."/>
            <person name="Kawahara R."/>
            <person name="Hamada S."/>
        </authorList>
    </citation>
    <scope>NUCLEOTIDE SEQUENCE [LARGE SCALE GENOMIC DNA]</scope>
    <source>
        <strain evidence="2 3">E300</strain>
    </source>
</reference>
<dbReference type="Proteomes" id="UP000467488">
    <property type="component" value="Chromosome"/>
</dbReference>
<dbReference type="Pfam" id="PF00563">
    <property type="entry name" value="EAL"/>
    <property type="match status" value="1"/>
</dbReference>
<organism evidence="2 3">
    <name type="scientific">Escherichia coli</name>
    <dbReference type="NCBI Taxonomy" id="562"/>
    <lineage>
        <taxon>Bacteria</taxon>
        <taxon>Pseudomonadati</taxon>
        <taxon>Pseudomonadota</taxon>
        <taxon>Gammaproteobacteria</taxon>
        <taxon>Enterobacterales</taxon>
        <taxon>Enterobacteriaceae</taxon>
        <taxon>Escherichia</taxon>
    </lineage>
</organism>
<evidence type="ECO:0000259" key="1">
    <source>
        <dbReference type="PROSITE" id="PS50883"/>
    </source>
</evidence>
<evidence type="ECO:0000313" key="2">
    <source>
        <dbReference type="EMBL" id="BBU82767.1"/>
    </source>
</evidence>
<accession>A0A8S0FQV1</accession>
<dbReference type="Gene3D" id="3.20.20.450">
    <property type="entry name" value="EAL domain"/>
    <property type="match status" value="1"/>
</dbReference>
<dbReference type="EMBL" id="AP022360">
    <property type="protein sequence ID" value="BBU82767.1"/>
    <property type="molecule type" value="Genomic_DNA"/>
</dbReference>
<proteinExistence type="predicted"/>
<protein>
    <recommendedName>
        <fullName evidence="1">EAL domain-containing protein</fullName>
    </recommendedName>
</protein>
<dbReference type="SMART" id="SM00052">
    <property type="entry name" value="EAL"/>
    <property type="match status" value="1"/>
</dbReference>
<dbReference type="InterPro" id="IPR052155">
    <property type="entry name" value="Biofilm_reg_signaling"/>
</dbReference>
<dbReference type="AlphaFoldDB" id="A0A8S0FQV1"/>
<dbReference type="PANTHER" id="PTHR44757:SF4">
    <property type="entry name" value="DIGUANYLATE CYCLASE DGCE-RELATED"/>
    <property type="match status" value="1"/>
</dbReference>
<feature type="domain" description="EAL" evidence="1">
    <location>
        <begin position="1"/>
        <end position="264"/>
    </location>
</feature>
<sequence>MMSLDEQWRMIKENQLMMIAHGVASPRIPQARNLWLISLKLWSCEGEIIDEQTFRRSFSDPALSHALDRRVFHDFFQQAAKAIASKGLSIALPLSVAGLSSATLVNELIELLENSPLSPRLLHLIIPADAILDHAESVQKLRLAGCRIVFSQVVPARFLRNSAQIRPCGRDLQIFNSLKANMADYLLLDGELCANVQGNLMDEMLITIIQGHAQRLGMKTIAGPVVLPLVMDTLSGIGVDLIYGDVIADAQPLDLLVNSSYFAIN</sequence>